<dbReference type="PANTHER" id="PTHR24198:SF165">
    <property type="entry name" value="ANKYRIN REPEAT-CONTAINING PROTEIN-RELATED"/>
    <property type="match status" value="1"/>
</dbReference>
<dbReference type="AlphaFoldDB" id="A0A2T7A5X6"/>
<comment type="caution">
    <text evidence="4">The sequence shown here is derived from an EMBL/GenBank/DDBJ whole genome shotgun (WGS) entry which is preliminary data.</text>
</comment>
<dbReference type="SMART" id="SM00248">
    <property type="entry name" value="ANK"/>
    <property type="match status" value="2"/>
</dbReference>
<dbReference type="STRING" id="42251.A0A2T7A5X6"/>
<proteinExistence type="predicted"/>
<evidence type="ECO:0000256" key="1">
    <source>
        <dbReference type="ARBA" id="ARBA00022737"/>
    </source>
</evidence>
<dbReference type="OrthoDB" id="426293at2759"/>
<keyword evidence="1" id="KW-0677">Repeat</keyword>
<dbReference type="Proteomes" id="UP000244722">
    <property type="component" value="Unassembled WGS sequence"/>
</dbReference>
<evidence type="ECO:0000256" key="3">
    <source>
        <dbReference type="PROSITE-ProRule" id="PRU00023"/>
    </source>
</evidence>
<organism evidence="4 5">
    <name type="scientific">Tuber borchii</name>
    <name type="common">White truffle</name>
    <dbReference type="NCBI Taxonomy" id="42251"/>
    <lineage>
        <taxon>Eukaryota</taxon>
        <taxon>Fungi</taxon>
        <taxon>Dikarya</taxon>
        <taxon>Ascomycota</taxon>
        <taxon>Pezizomycotina</taxon>
        <taxon>Pezizomycetes</taxon>
        <taxon>Pezizales</taxon>
        <taxon>Tuberaceae</taxon>
        <taxon>Tuber</taxon>
    </lineage>
</organism>
<gene>
    <name evidence="4" type="ORF">B9Z19DRAFT_965720</name>
</gene>
<dbReference type="Pfam" id="PF12796">
    <property type="entry name" value="Ank_2"/>
    <property type="match status" value="1"/>
</dbReference>
<dbReference type="PANTHER" id="PTHR24198">
    <property type="entry name" value="ANKYRIN REPEAT AND PROTEIN KINASE DOMAIN-CONTAINING PROTEIN"/>
    <property type="match status" value="1"/>
</dbReference>
<evidence type="ECO:0000256" key="2">
    <source>
        <dbReference type="ARBA" id="ARBA00023043"/>
    </source>
</evidence>
<accession>A0A2T7A5X6</accession>
<dbReference type="Gene3D" id="1.25.40.20">
    <property type="entry name" value="Ankyrin repeat-containing domain"/>
    <property type="match status" value="2"/>
</dbReference>
<keyword evidence="5" id="KW-1185">Reference proteome</keyword>
<dbReference type="InterPro" id="IPR002110">
    <property type="entry name" value="Ankyrin_rpt"/>
</dbReference>
<reference evidence="4 5" key="1">
    <citation type="submission" date="2017-04" db="EMBL/GenBank/DDBJ databases">
        <title>Draft genome sequence of Tuber borchii Vittad., a whitish edible truffle.</title>
        <authorList>
            <consortium name="DOE Joint Genome Institute"/>
            <person name="Murat C."/>
            <person name="Kuo A."/>
            <person name="Barry K.W."/>
            <person name="Clum A."/>
            <person name="Dockter R.B."/>
            <person name="Fauchery L."/>
            <person name="Iotti M."/>
            <person name="Kohler A."/>
            <person name="Labutti K."/>
            <person name="Lindquist E.A."/>
            <person name="Lipzen A."/>
            <person name="Ohm R.A."/>
            <person name="Wang M."/>
            <person name="Grigoriev I.V."/>
            <person name="Zambonelli A."/>
            <person name="Martin F.M."/>
        </authorList>
    </citation>
    <scope>NUCLEOTIDE SEQUENCE [LARGE SCALE GENOMIC DNA]</scope>
    <source>
        <strain evidence="4 5">Tbo3840</strain>
    </source>
</reference>
<dbReference type="SUPFAM" id="SSF48403">
    <property type="entry name" value="Ankyrin repeat"/>
    <property type="match status" value="1"/>
</dbReference>
<dbReference type="PROSITE" id="PS50088">
    <property type="entry name" value="ANK_REPEAT"/>
    <property type="match status" value="1"/>
</dbReference>
<protein>
    <submittedName>
        <fullName evidence="4">Ankyrin repeat-containing domain protein</fullName>
    </submittedName>
</protein>
<feature type="non-terminal residue" evidence="4">
    <location>
        <position position="1"/>
    </location>
</feature>
<name>A0A2T7A5X6_TUBBO</name>
<dbReference type="EMBL" id="NESQ01000018">
    <property type="protein sequence ID" value="PUU83075.1"/>
    <property type="molecule type" value="Genomic_DNA"/>
</dbReference>
<feature type="repeat" description="ANK" evidence="3">
    <location>
        <begin position="27"/>
        <end position="51"/>
    </location>
</feature>
<evidence type="ECO:0000313" key="4">
    <source>
        <dbReference type="EMBL" id="PUU83075.1"/>
    </source>
</evidence>
<dbReference type="InterPro" id="IPR036770">
    <property type="entry name" value="Ankyrin_rpt-contain_sf"/>
</dbReference>
<keyword evidence="2 3" id="KW-0040">ANK repeat</keyword>
<sequence length="171" mass="18861">AALEGHEGVVKLLLGREDVDPNRPDVDDRTPLRCAAIEGHQGAVKLLLERGDVDPNRADKYGQTPLWWAAINGHEGVVKLLLGREDIDPNRPDVNDRTPLGIGSRHFGIEVILPSASSRGPHLCLNRGNLVFFFFQGGGWLYLGVSTKIVKHDLCLHRDLCWVSGNSLLIF</sequence>
<evidence type="ECO:0000313" key="5">
    <source>
        <dbReference type="Proteomes" id="UP000244722"/>
    </source>
</evidence>
<dbReference type="PROSITE" id="PS50297">
    <property type="entry name" value="ANK_REP_REGION"/>
    <property type="match status" value="1"/>
</dbReference>